<keyword evidence="1" id="KW-1133">Transmembrane helix</keyword>
<feature type="transmembrane region" description="Helical" evidence="1">
    <location>
        <begin position="52"/>
        <end position="72"/>
    </location>
</feature>
<proteinExistence type="predicted"/>
<dbReference type="EMBL" id="NBSK02000004">
    <property type="protein sequence ID" value="KAJ0214130.1"/>
    <property type="molecule type" value="Genomic_DNA"/>
</dbReference>
<comment type="caution">
    <text evidence="2">The sequence shown here is derived from an EMBL/GenBank/DDBJ whole genome shotgun (WGS) entry which is preliminary data.</text>
</comment>
<sequence length="154" mass="15844">MLLKEFELELEKESVSNLNPIPYVVWLVGNGIGINSRICLVCRKWNWNSCKMIKLPFLSVLLNFTLFSNLYVKIHYENYKNGKISTVVVVMVAVALIVVAEVVVMVAVSASGDNDGDYGAGGGGGSGGSGDGGNVGNGGGGSVICGGGGGSIGG</sequence>
<accession>A0A9R1VWY3</accession>
<evidence type="ECO:0000313" key="2">
    <source>
        <dbReference type="EMBL" id="KAJ0214130.1"/>
    </source>
</evidence>
<keyword evidence="3" id="KW-1185">Reference proteome</keyword>
<keyword evidence="1" id="KW-0472">Membrane</keyword>
<dbReference type="Proteomes" id="UP000235145">
    <property type="component" value="Unassembled WGS sequence"/>
</dbReference>
<evidence type="ECO:0000256" key="1">
    <source>
        <dbReference type="SAM" id="Phobius"/>
    </source>
</evidence>
<reference evidence="2 3" key="1">
    <citation type="journal article" date="2017" name="Nat. Commun.">
        <title>Genome assembly with in vitro proximity ligation data and whole-genome triplication in lettuce.</title>
        <authorList>
            <person name="Reyes-Chin-Wo S."/>
            <person name="Wang Z."/>
            <person name="Yang X."/>
            <person name="Kozik A."/>
            <person name="Arikit S."/>
            <person name="Song C."/>
            <person name="Xia L."/>
            <person name="Froenicke L."/>
            <person name="Lavelle D.O."/>
            <person name="Truco M.J."/>
            <person name="Xia R."/>
            <person name="Zhu S."/>
            <person name="Xu C."/>
            <person name="Xu H."/>
            <person name="Xu X."/>
            <person name="Cox K."/>
            <person name="Korf I."/>
            <person name="Meyers B.C."/>
            <person name="Michelmore R.W."/>
        </authorList>
    </citation>
    <scope>NUCLEOTIDE SEQUENCE [LARGE SCALE GENOMIC DNA]</scope>
    <source>
        <strain evidence="3">cv. Salinas</strain>
        <tissue evidence="2">Seedlings</tissue>
    </source>
</reference>
<feature type="transmembrane region" description="Helical" evidence="1">
    <location>
        <begin position="20"/>
        <end position="40"/>
    </location>
</feature>
<evidence type="ECO:0000313" key="3">
    <source>
        <dbReference type="Proteomes" id="UP000235145"/>
    </source>
</evidence>
<keyword evidence="1" id="KW-0812">Transmembrane</keyword>
<feature type="transmembrane region" description="Helical" evidence="1">
    <location>
        <begin position="84"/>
        <end position="108"/>
    </location>
</feature>
<dbReference type="AlphaFoldDB" id="A0A9R1VWY3"/>
<gene>
    <name evidence="2" type="ORF">LSAT_V11C400180450</name>
</gene>
<protein>
    <submittedName>
        <fullName evidence="2">Uncharacterized protein</fullName>
    </submittedName>
</protein>
<organism evidence="2 3">
    <name type="scientific">Lactuca sativa</name>
    <name type="common">Garden lettuce</name>
    <dbReference type="NCBI Taxonomy" id="4236"/>
    <lineage>
        <taxon>Eukaryota</taxon>
        <taxon>Viridiplantae</taxon>
        <taxon>Streptophyta</taxon>
        <taxon>Embryophyta</taxon>
        <taxon>Tracheophyta</taxon>
        <taxon>Spermatophyta</taxon>
        <taxon>Magnoliopsida</taxon>
        <taxon>eudicotyledons</taxon>
        <taxon>Gunneridae</taxon>
        <taxon>Pentapetalae</taxon>
        <taxon>asterids</taxon>
        <taxon>campanulids</taxon>
        <taxon>Asterales</taxon>
        <taxon>Asteraceae</taxon>
        <taxon>Cichorioideae</taxon>
        <taxon>Cichorieae</taxon>
        <taxon>Lactucinae</taxon>
        <taxon>Lactuca</taxon>
    </lineage>
</organism>
<name>A0A9R1VWY3_LACSA</name>